<keyword evidence="2" id="KW-1185">Reference proteome</keyword>
<reference evidence="1" key="1">
    <citation type="submission" date="2023-03" db="EMBL/GenBank/DDBJ databases">
        <title>Chromosome-level genomes of two armyworms, Mythimna separata and Mythimna loreyi, provide insights into the biosynthesis and reception of sex pheromones.</title>
        <authorList>
            <person name="Zhao H."/>
        </authorList>
    </citation>
    <scope>NUCLEOTIDE SEQUENCE</scope>
    <source>
        <strain evidence="1">BeijingLab</strain>
    </source>
</reference>
<sequence length="199" mass="22216">MSQNHFIIAICIIVSWAVFIAANSDSTETTEGNENNLVRRCFKFTWLGPRWNNDSIFLNATCQDSTRLASGIPCVEPLVVSYDGTWPDVDYIWRNHLGNATCILANNDVCAQFTYYFDGHVDNSTYMCTRAVDTNGQAITSGCFEQRNGSFVTKACFCRSVPGGLPCNNNAFLSHINVIFLILVAFVMLYNSDYGKINL</sequence>
<protein>
    <submittedName>
        <fullName evidence="1">Uncharacterized protein</fullName>
    </submittedName>
</protein>
<name>A0ACC2QX31_9NEOP</name>
<proteinExistence type="predicted"/>
<organism evidence="1 2">
    <name type="scientific">Mythimna loreyi</name>
    <dbReference type="NCBI Taxonomy" id="667449"/>
    <lineage>
        <taxon>Eukaryota</taxon>
        <taxon>Metazoa</taxon>
        <taxon>Ecdysozoa</taxon>
        <taxon>Arthropoda</taxon>
        <taxon>Hexapoda</taxon>
        <taxon>Insecta</taxon>
        <taxon>Pterygota</taxon>
        <taxon>Neoptera</taxon>
        <taxon>Endopterygota</taxon>
        <taxon>Lepidoptera</taxon>
        <taxon>Glossata</taxon>
        <taxon>Ditrysia</taxon>
        <taxon>Noctuoidea</taxon>
        <taxon>Noctuidae</taxon>
        <taxon>Noctuinae</taxon>
        <taxon>Hadenini</taxon>
        <taxon>Mythimna</taxon>
    </lineage>
</organism>
<dbReference type="EMBL" id="CM056783">
    <property type="protein sequence ID" value="KAJ8727142.1"/>
    <property type="molecule type" value="Genomic_DNA"/>
</dbReference>
<dbReference type="Proteomes" id="UP001231649">
    <property type="component" value="Chromosome 7"/>
</dbReference>
<comment type="caution">
    <text evidence="1">The sequence shown here is derived from an EMBL/GenBank/DDBJ whole genome shotgun (WGS) entry which is preliminary data.</text>
</comment>
<evidence type="ECO:0000313" key="1">
    <source>
        <dbReference type="EMBL" id="KAJ8727142.1"/>
    </source>
</evidence>
<accession>A0ACC2QX31</accession>
<gene>
    <name evidence="1" type="ORF">PYW08_015539</name>
</gene>
<evidence type="ECO:0000313" key="2">
    <source>
        <dbReference type="Proteomes" id="UP001231649"/>
    </source>
</evidence>